<proteinExistence type="predicted"/>
<organism evidence="1 2">
    <name type="scientific">Bifidobacterium bombi DSM 19703</name>
    <dbReference type="NCBI Taxonomy" id="1341695"/>
    <lineage>
        <taxon>Bacteria</taxon>
        <taxon>Bacillati</taxon>
        <taxon>Actinomycetota</taxon>
        <taxon>Actinomycetes</taxon>
        <taxon>Bifidobacteriales</taxon>
        <taxon>Bifidobacteriaceae</taxon>
        <taxon>Bifidobacterium</taxon>
    </lineage>
</organism>
<accession>A0A086BPM9</accession>
<dbReference type="InterPro" id="IPR043755">
    <property type="entry name" value="DUF5701"/>
</dbReference>
<comment type="caution">
    <text evidence="1">The sequence shown here is derived from an EMBL/GenBank/DDBJ whole genome shotgun (WGS) entry which is preliminary data.</text>
</comment>
<keyword evidence="2" id="KW-1185">Reference proteome</keyword>
<dbReference type="RefSeq" id="WP_044087584.1">
    <property type="nucleotide sequence ID" value="NZ_ATLK01000001.1"/>
</dbReference>
<reference evidence="1 2" key="1">
    <citation type="journal article" date="2014" name="Appl. Environ. Microbiol.">
        <title>Genomic encyclopedia of type strains of the genus Bifidobacterium.</title>
        <authorList>
            <person name="Milani C."/>
            <person name="Lugli G.A."/>
            <person name="Duranti S."/>
            <person name="Turroni F."/>
            <person name="Bottacini F."/>
            <person name="Mangifesta M."/>
            <person name="Sanchez B."/>
            <person name="Viappiani A."/>
            <person name="Mancabelli L."/>
            <person name="Taminiau B."/>
            <person name="Delcenserie V."/>
            <person name="Barrangou R."/>
            <person name="Margolles A."/>
            <person name="van Sinderen D."/>
            <person name="Ventura M."/>
        </authorList>
    </citation>
    <scope>NUCLEOTIDE SEQUENCE [LARGE SCALE GENOMIC DNA]</scope>
    <source>
        <strain evidence="1 2">DSM 19703</strain>
    </source>
</reference>
<sequence length="257" mass="28151">MSKASVEVQRQLDRIVALGYPDVADMSAEAFRALARPLIHALEGCSDEEIAGWSGADVNGAGSRATSLDILEESGELAVRRATDDQRAPVISPDHRDPSVDILLVPTRELVAPDSLIARTSINRMAGFTTMPPRDVASFLQQPGFNPPEGPFYLVIAPHTGTCYVNREPDVARKLIESDERSPLTLEEGLAIATQHPDWLVCKNGFNLLGSRSSDGRYPSIWMSQNSPRLGSVWPTSRHTWLGNAYCLARRGVSLFR</sequence>
<evidence type="ECO:0000313" key="2">
    <source>
        <dbReference type="Proteomes" id="UP000028730"/>
    </source>
</evidence>
<dbReference type="EMBL" id="ATLK01000001">
    <property type="protein sequence ID" value="KFF31893.1"/>
    <property type="molecule type" value="Genomic_DNA"/>
</dbReference>
<dbReference type="Pfam" id="PF18959">
    <property type="entry name" value="DUF5701"/>
    <property type="match status" value="1"/>
</dbReference>
<dbReference type="eggNOG" id="ENOG502ZXN2">
    <property type="taxonomic scope" value="Bacteria"/>
</dbReference>
<evidence type="ECO:0000313" key="1">
    <source>
        <dbReference type="EMBL" id="KFF31893.1"/>
    </source>
</evidence>
<name>A0A086BPM9_9BIFI</name>
<dbReference type="STRING" id="1341695.BBOMB_1303"/>
<gene>
    <name evidence="1" type="ORF">BBOMB_1303</name>
</gene>
<dbReference type="AlphaFoldDB" id="A0A086BPM9"/>
<protein>
    <submittedName>
        <fullName evidence="1">Uncharacterized protein</fullName>
    </submittedName>
</protein>
<dbReference type="Proteomes" id="UP000028730">
    <property type="component" value="Unassembled WGS sequence"/>
</dbReference>